<feature type="non-terminal residue" evidence="3">
    <location>
        <position position="146"/>
    </location>
</feature>
<dbReference type="InterPro" id="IPR002048">
    <property type="entry name" value="EF_hand_dom"/>
</dbReference>
<organism evidence="3 4">
    <name type="scientific">Symbiodinium necroappetens</name>
    <dbReference type="NCBI Taxonomy" id="1628268"/>
    <lineage>
        <taxon>Eukaryota</taxon>
        <taxon>Sar</taxon>
        <taxon>Alveolata</taxon>
        <taxon>Dinophyceae</taxon>
        <taxon>Suessiales</taxon>
        <taxon>Symbiodiniaceae</taxon>
        <taxon>Symbiodinium</taxon>
    </lineage>
</organism>
<dbReference type="GO" id="GO:0005509">
    <property type="term" value="F:calcium ion binding"/>
    <property type="evidence" value="ECO:0007669"/>
    <property type="project" value="InterPro"/>
</dbReference>
<dbReference type="InterPro" id="IPR018247">
    <property type="entry name" value="EF_Hand_1_Ca_BS"/>
</dbReference>
<dbReference type="OrthoDB" id="444240at2759"/>
<sequence length="146" mass="16801">LNLMPWTKLMFVVFTIYSSWALLSVMTGVVSDHIQYVREVQESEDEVAHDVRQGNLVRTLSQIFAAADPDGSGRLRRELYMEILNSPFQVRRLQQTVKLHLEDIKQIFDLLDLDGNGTVDFEEFCESLDWISKAVTGRRLLKVELG</sequence>
<dbReference type="Gene3D" id="1.10.238.10">
    <property type="entry name" value="EF-hand"/>
    <property type="match status" value="1"/>
</dbReference>
<evidence type="ECO:0000256" key="1">
    <source>
        <dbReference type="ARBA" id="ARBA00022837"/>
    </source>
</evidence>
<evidence type="ECO:0000313" key="3">
    <source>
        <dbReference type="EMBL" id="CAE7487565.1"/>
    </source>
</evidence>
<dbReference type="InterPro" id="IPR011992">
    <property type="entry name" value="EF-hand-dom_pair"/>
</dbReference>
<comment type="caution">
    <text evidence="3">The sequence shown here is derived from an EMBL/GenBank/DDBJ whole genome shotgun (WGS) entry which is preliminary data.</text>
</comment>
<feature type="domain" description="EF-hand" evidence="2">
    <location>
        <begin position="99"/>
        <end position="134"/>
    </location>
</feature>
<keyword evidence="4" id="KW-1185">Reference proteome</keyword>
<dbReference type="Proteomes" id="UP000601435">
    <property type="component" value="Unassembled WGS sequence"/>
</dbReference>
<name>A0A812SM89_9DINO</name>
<dbReference type="SMART" id="SM00054">
    <property type="entry name" value="EFh"/>
    <property type="match status" value="2"/>
</dbReference>
<reference evidence="3" key="1">
    <citation type="submission" date="2021-02" db="EMBL/GenBank/DDBJ databases">
        <authorList>
            <person name="Dougan E. K."/>
            <person name="Rhodes N."/>
            <person name="Thang M."/>
            <person name="Chan C."/>
        </authorList>
    </citation>
    <scope>NUCLEOTIDE SEQUENCE</scope>
</reference>
<evidence type="ECO:0000313" key="4">
    <source>
        <dbReference type="Proteomes" id="UP000601435"/>
    </source>
</evidence>
<evidence type="ECO:0000259" key="2">
    <source>
        <dbReference type="PROSITE" id="PS50222"/>
    </source>
</evidence>
<dbReference type="EMBL" id="CAJNJA010022153">
    <property type="protein sequence ID" value="CAE7487565.1"/>
    <property type="molecule type" value="Genomic_DNA"/>
</dbReference>
<keyword evidence="1" id="KW-0106">Calcium</keyword>
<protein>
    <recommendedName>
        <fullName evidence="2">EF-hand domain-containing protein</fullName>
    </recommendedName>
</protein>
<accession>A0A812SM89</accession>
<dbReference type="InterPro" id="IPR001751">
    <property type="entry name" value="S100/CaBP7/8-like_CS"/>
</dbReference>
<dbReference type="SUPFAM" id="SSF47473">
    <property type="entry name" value="EF-hand"/>
    <property type="match status" value="1"/>
</dbReference>
<dbReference type="PROSITE" id="PS00303">
    <property type="entry name" value="S100_CABP"/>
    <property type="match status" value="1"/>
</dbReference>
<dbReference type="AlphaFoldDB" id="A0A812SM89"/>
<feature type="non-terminal residue" evidence="3">
    <location>
        <position position="1"/>
    </location>
</feature>
<dbReference type="Pfam" id="PF13499">
    <property type="entry name" value="EF-hand_7"/>
    <property type="match status" value="1"/>
</dbReference>
<dbReference type="PROSITE" id="PS50222">
    <property type="entry name" value="EF_HAND_2"/>
    <property type="match status" value="1"/>
</dbReference>
<dbReference type="CDD" id="cd00051">
    <property type="entry name" value="EFh"/>
    <property type="match status" value="1"/>
</dbReference>
<dbReference type="PROSITE" id="PS00018">
    <property type="entry name" value="EF_HAND_1"/>
    <property type="match status" value="1"/>
</dbReference>
<proteinExistence type="predicted"/>
<gene>
    <name evidence="3" type="ORF">SNEC2469_LOCUS13854</name>
</gene>